<feature type="compositionally biased region" description="Basic and acidic residues" evidence="1">
    <location>
        <begin position="46"/>
        <end position="55"/>
    </location>
</feature>
<evidence type="ECO:0000256" key="1">
    <source>
        <dbReference type="SAM" id="MobiDB-lite"/>
    </source>
</evidence>
<feature type="region of interest" description="Disordered" evidence="1">
    <location>
        <begin position="25"/>
        <end position="72"/>
    </location>
</feature>
<keyword evidence="2" id="KW-0812">Transmembrane</keyword>
<feature type="compositionally biased region" description="Gly residues" evidence="1">
    <location>
        <begin position="29"/>
        <end position="45"/>
    </location>
</feature>
<sequence>MLTFLATNWLWVVLIGAMAVMHLGHRSHGAGGHGGGCGHAGAGQHHGGEHGDHELPAPGDEGPEANRTAVLR</sequence>
<evidence type="ECO:0000313" key="3">
    <source>
        <dbReference type="EMBL" id="OIQ86046.1"/>
    </source>
</evidence>
<keyword evidence="2" id="KW-1133">Transmembrane helix</keyword>
<organism evidence="3">
    <name type="scientific">mine drainage metagenome</name>
    <dbReference type="NCBI Taxonomy" id="410659"/>
    <lineage>
        <taxon>unclassified sequences</taxon>
        <taxon>metagenomes</taxon>
        <taxon>ecological metagenomes</taxon>
    </lineage>
</organism>
<reference evidence="3" key="1">
    <citation type="submission" date="2016-10" db="EMBL/GenBank/DDBJ databases">
        <title>Sequence of Gallionella enrichment culture.</title>
        <authorList>
            <person name="Poehlein A."/>
            <person name="Muehling M."/>
            <person name="Daniel R."/>
        </authorList>
    </citation>
    <scope>NUCLEOTIDE SEQUENCE</scope>
</reference>
<name>A0A1J5QR20_9ZZZZ</name>
<dbReference type="EMBL" id="MLJW01000503">
    <property type="protein sequence ID" value="OIQ86046.1"/>
    <property type="molecule type" value="Genomic_DNA"/>
</dbReference>
<gene>
    <name evidence="3" type="ORF">GALL_320880</name>
</gene>
<proteinExistence type="predicted"/>
<protein>
    <recommendedName>
        <fullName evidence="4">DUF2933 domain-containing protein</fullName>
    </recommendedName>
</protein>
<accession>A0A1J5QR20</accession>
<keyword evidence="2" id="KW-0472">Membrane</keyword>
<evidence type="ECO:0008006" key="4">
    <source>
        <dbReference type="Google" id="ProtNLM"/>
    </source>
</evidence>
<dbReference type="AlphaFoldDB" id="A0A1J5QR20"/>
<feature type="transmembrane region" description="Helical" evidence="2">
    <location>
        <begin position="6"/>
        <end position="24"/>
    </location>
</feature>
<comment type="caution">
    <text evidence="3">The sequence shown here is derived from an EMBL/GenBank/DDBJ whole genome shotgun (WGS) entry which is preliminary data.</text>
</comment>
<evidence type="ECO:0000256" key="2">
    <source>
        <dbReference type="SAM" id="Phobius"/>
    </source>
</evidence>